<dbReference type="InterPro" id="IPR038561">
    <property type="entry name" value="SoxD_sf"/>
</dbReference>
<proteinExistence type="predicted"/>
<dbReference type="Gene3D" id="3.30.2270.10">
    <property type="entry name" value="Folate-binding superfamily"/>
    <property type="match status" value="1"/>
</dbReference>
<evidence type="ECO:0000313" key="2">
    <source>
        <dbReference type="Proteomes" id="UP001501461"/>
    </source>
</evidence>
<comment type="caution">
    <text evidence="1">The sequence shown here is derived from an EMBL/GenBank/DDBJ whole genome shotgun (WGS) entry which is preliminary data.</text>
</comment>
<keyword evidence="2" id="KW-1185">Reference proteome</keyword>
<protein>
    <submittedName>
        <fullName evidence="1">Sarcosine oxidase subunit delta</fullName>
    </submittedName>
</protein>
<reference evidence="2" key="1">
    <citation type="journal article" date="2019" name="Int. J. Syst. Evol. Microbiol.">
        <title>The Global Catalogue of Microorganisms (GCM) 10K type strain sequencing project: providing services to taxonomists for standard genome sequencing and annotation.</title>
        <authorList>
            <consortium name="The Broad Institute Genomics Platform"/>
            <consortium name="The Broad Institute Genome Sequencing Center for Infectious Disease"/>
            <person name="Wu L."/>
            <person name="Ma J."/>
        </authorList>
    </citation>
    <scope>NUCLEOTIDE SEQUENCE [LARGE SCALE GENOMIC DNA]</scope>
    <source>
        <strain evidence="2">JCM 13595</strain>
    </source>
</reference>
<evidence type="ECO:0000313" key="1">
    <source>
        <dbReference type="EMBL" id="GAA2028101.1"/>
    </source>
</evidence>
<dbReference type="Pfam" id="PF04267">
    <property type="entry name" value="SoxD"/>
    <property type="match status" value="1"/>
</dbReference>
<dbReference type="Proteomes" id="UP001501461">
    <property type="component" value="Unassembled WGS sequence"/>
</dbReference>
<gene>
    <name evidence="1" type="ORF">GCM10009720_04840</name>
</gene>
<dbReference type="InterPro" id="IPR006279">
    <property type="entry name" value="SoxD"/>
</dbReference>
<dbReference type="EMBL" id="BAAAMN010000008">
    <property type="protein sequence ID" value="GAA2028101.1"/>
    <property type="molecule type" value="Genomic_DNA"/>
</dbReference>
<name>A0ABP5FNA0_9MICC</name>
<dbReference type="RefSeq" id="WP_343956001.1">
    <property type="nucleotide sequence ID" value="NZ_BAAAMN010000008.1"/>
</dbReference>
<organism evidence="1 2">
    <name type="scientific">Yaniella flava</name>
    <dbReference type="NCBI Taxonomy" id="287930"/>
    <lineage>
        <taxon>Bacteria</taxon>
        <taxon>Bacillati</taxon>
        <taxon>Actinomycetota</taxon>
        <taxon>Actinomycetes</taxon>
        <taxon>Micrococcales</taxon>
        <taxon>Micrococcaceae</taxon>
        <taxon>Yaniella</taxon>
    </lineage>
</organism>
<sequence length="84" mass="9935">MMQINCPWCGLRNATEFRQLGEKAPRPDVATADPKAWREYLYFRDNTWGIAEERWFHSAGCRQYLTLHRDTYANKALRSEGDPR</sequence>
<accession>A0ABP5FNA0</accession>